<dbReference type="CDD" id="cd00056">
    <property type="entry name" value="ENDO3c"/>
    <property type="match status" value="1"/>
</dbReference>
<keyword evidence="3" id="KW-0479">Metal-binding</keyword>
<dbReference type="GO" id="GO:0003677">
    <property type="term" value="F:DNA binding"/>
    <property type="evidence" value="ECO:0007669"/>
    <property type="project" value="UniProtKB-UniRule"/>
</dbReference>
<dbReference type="PANTHER" id="PTHR10359">
    <property type="entry name" value="A/G-SPECIFIC ADENINE GLYCOSYLASE/ENDONUCLEASE III"/>
    <property type="match status" value="1"/>
</dbReference>
<keyword evidence="9 10" id="KW-0326">Glycosidase</keyword>
<dbReference type="EMBL" id="FONQ01000008">
    <property type="protein sequence ID" value="SFF08514.1"/>
    <property type="molecule type" value="Genomic_DNA"/>
</dbReference>
<dbReference type="STRING" id="935223.SAMN04488131_108114"/>
<dbReference type="InterPro" id="IPR005759">
    <property type="entry name" value="Nth"/>
</dbReference>
<dbReference type="Pfam" id="PF00730">
    <property type="entry name" value="HhH-GPD"/>
    <property type="match status" value="1"/>
</dbReference>
<organism evidence="12 13">
    <name type="scientific">Flavobacterium xueshanense</name>
    <dbReference type="NCBI Taxonomy" id="935223"/>
    <lineage>
        <taxon>Bacteria</taxon>
        <taxon>Pseudomonadati</taxon>
        <taxon>Bacteroidota</taxon>
        <taxon>Flavobacteriia</taxon>
        <taxon>Flavobacteriales</taxon>
        <taxon>Flavobacteriaceae</taxon>
        <taxon>Flavobacterium</taxon>
    </lineage>
</organism>
<comment type="similarity">
    <text evidence="1 10">Belongs to the Nth/MutY family.</text>
</comment>
<evidence type="ECO:0000313" key="12">
    <source>
        <dbReference type="EMBL" id="SFF08514.1"/>
    </source>
</evidence>
<comment type="catalytic activity">
    <reaction evidence="10">
        <text>2'-deoxyribonucleotide-(2'-deoxyribose 5'-phosphate)-2'-deoxyribonucleotide-DNA = a 3'-end 2'-deoxyribonucleotide-(2,3-dehydro-2,3-deoxyribose 5'-phosphate)-DNA + a 5'-end 5'-phospho-2'-deoxyribonucleoside-DNA + H(+)</text>
        <dbReference type="Rhea" id="RHEA:66592"/>
        <dbReference type="Rhea" id="RHEA-COMP:13180"/>
        <dbReference type="Rhea" id="RHEA-COMP:16897"/>
        <dbReference type="Rhea" id="RHEA-COMP:17067"/>
        <dbReference type="ChEBI" id="CHEBI:15378"/>
        <dbReference type="ChEBI" id="CHEBI:136412"/>
        <dbReference type="ChEBI" id="CHEBI:157695"/>
        <dbReference type="ChEBI" id="CHEBI:167181"/>
        <dbReference type="EC" id="4.2.99.18"/>
    </reaction>
</comment>
<dbReference type="PANTHER" id="PTHR10359:SF18">
    <property type="entry name" value="ENDONUCLEASE III"/>
    <property type="match status" value="1"/>
</dbReference>
<evidence type="ECO:0000256" key="4">
    <source>
        <dbReference type="ARBA" id="ARBA00022763"/>
    </source>
</evidence>
<dbReference type="GO" id="GO:0140078">
    <property type="term" value="F:class I DNA-(apurinic or apyrimidinic site) endonuclease activity"/>
    <property type="evidence" value="ECO:0007669"/>
    <property type="project" value="UniProtKB-EC"/>
</dbReference>
<accession>A0A1I2FSU8</accession>
<keyword evidence="7" id="KW-0411">Iron-sulfur</keyword>
<keyword evidence="5 10" id="KW-0378">Hydrolase</keyword>
<keyword evidence="2" id="KW-0004">4Fe-4S</keyword>
<evidence type="ECO:0000256" key="5">
    <source>
        <dbReference type="ARBA" id="ARBA00022801"/>
    </source>
</evidence>
<feature type="domain" description="HhH-GPD" evidence="11">
    <location>
        <begin position="39"/>
        <end position="186"/>
    </location>
</feature>
<evidence type="ECO:0000256" key="6">
    <source>
        <dbReference type="ARBA" id="ARBA00023004"/>
    </source>
</evidence>
<evidence type="ECO:0000256" key="1">
    <source>
        <dbReference type="ARBA" id="ARBA00008343"/>
    </source>
</evidence>
<dbReference type="Gene3D" id="1.10.340.30">
    <property type="entry name" value="Hypothetical protein, domain 2"/>
    <property type="match status" value="1"/>
</dbReference>
<dbReference type="Proteomes" id="UP000198596">
    <property type="component" value="Unassembled WGS sequence"/>
</dbReference>
<evidence type="ECO:0000256" key="3">
    <source>
        <dbReference type="ARBA" id="ARBA00022723"/>
    </source>
</evidence>
<evidence type="ECO:0000256" key="10">
    <source>
        <dbReference type="HAMAP-Rule" id="MF_00942"/>
    </source>
</evidence>
<evidence type="ECO:0000256" key="7">
    <source>
        <dbReference type="ARBA" id="ARBA00023014"/>
    </source>
</evidence>
<keyword evidence="4 10" id="KW-0227">DNA damage</keyword>
<dbReference type="Gene3D" id="1.10.1670.10">
    <property type="entry name" value="Helix-hairpin-Helix base-excision DNA repair enzymes (C-terminal)"/>
    <property type="match status" value="1"/>
</dbReference>
<keyword evidence="8 10" id="KW-0234">DNA repair</keyword>
<dbReference type="InterPro" id="IPR023170">
    <property type="entry name" value="HhH_base_excis_C"/>
</dbReference>
<sequence length="216" mass="24825">MNKQERVTFVINTLKELYPTIPIPLDHKDPYTLLIAVLLSAQCTDVRVNQITPLLFAKADNPYDMIKMSVEEIKEIIRPCGLSPMKSKGIHGLSHILIDKHDGKVPQSFEFLEELPAVGHKTASVVMSQAFGIPAFPVDTHIHRLMYRWNLTNGKNVVQTEKDAKRIFPEEIWNDLHLQIIWYGRQYSPARGWDLEKDSITKTIGRKTVLDAYYKK</sequence>
<dbReference type="FunFam" id="1.10.340.30:FF:000001">
    <property type="entry name" value="Endonuclease III"/>
    <property type="match status" value="1"/>
</dbReference>
<dbReference type="GO" id="GO:0006285">
    <property type="term" value="P:base-excision repair, AP site formation"/>
    <property type="evidence" value="ECO:0007669"/>
    <property type="project" value="TreeGrafter"/>
</dbReference>
<keyword evidence="12" id="KW-0540">Nuclease</keyword>
<dbReference type="SMART" id="SM00478">
    <property type="entry name" value="ENDO3c"/>
    <property type="match status" value="1"/>
</dbReference>
<evidence type="ECO:0000256" key="9">
    <source>
        <dbReference type="ARBA" id="ARBA00023295"/>
    </source>
</evidence>
<dbReference type="GO" id="GO:0046872">
    <property type="term" value="F:metal ion binding"/>
    <property type="evidence" value="ECO:0007669"/>
    <property type="project" value="UniProtKB-KW"/>
</dbReference>
<keyword evidence="10" id="KW-0238">DNA-binding</keyword>
<comment type="function">
    <text evidence="10">DNA repair enzyme that has both DNA N-glycosylase activity and AP-lyase activity. The DNA N-glycosylase activity releases various damaged pyrimidines from DNA by cleaving the N-glycosidic bond, leaving an AP (apurinic/apyrimidinic) site. The AP-lyase activity cleaves the phosphodiester bond 3' to the AP site by a beta-elimination, leaving a 3'-terminal unsaturated sugar and a product with a terminal 5'-phosphate.</text>
</comment>
<keyword evidence="12" id="KW-0255">Endonuclease</keyword>
<dbReference type="GO" id="GO:0051539">
    <property type="term" value="F:4 iron, 4 sulfur cluster binding"/>
    <property type="evidence" value="ECO:0007669"/>
    <property type="project" value="UniProtKB-KW"/>
</dbReference>
<reference evidence="13" key="1">
    <citation type="submission" date="2016-10" db="EMBL/GenBank/DDBJ databases">
        <authorList>
            <person name="Varghese N."/>
            <person name="Submissions S."/>
        </authorList>
    </citation>
    <scope>NUCLEOTIDE SEQUENCE [LARGE SCALE GENOMIC DNA]</scope>
    <source>
        <strain evidence="13">CGMCC 1.9227</strain>
    </source>
</reference>
<dbReference type="AlphaFoldDB" id="A0A1I2FSU8"/>
<evidence type="ECO:0000256" key="8">
    <source>
        <dbReference type="ARBA" id="ARBA00023204"/>
    </source>
</evidence>
<dbReference type="EC" id="4.2.99.18" evidence="10"/>
<comment type="caution">
    <text evidence="10">Lacks conserved residue(s) required for the propagation of feature annotation.</text>
</comment>
<evidence type="ECO:0000259" key="11">
    <source>
        <dbReference type="SMART" id="SM00478"/>
    </source>
</evidence>
<dbReference type="OrthoDB" id="9800977at2"/>
<dbReference type="InterPro" id="IPR011257">
    <property type="entry name" value="DNA_glycosylase"/>
</dbReference>
<dbReference type="GO" id="GO:0019104">
    <property type="term" value="F:DNA N-glycosylase activity"/>
    <property type="evidence" value="ECO:0007669"/>
    <property type="project" value="UniProtKB-UniRule"/>
</dbReference>
<dbReference type="InterPro" id="IPR003265">
    <property type="entry name" value="HhH-GPD_domain"/>
</dbReference>
<comment type="cofactor">
    <cofactor evidence="10">
        <name>[4Fe-4S] cluster</name>
        <dbReference type="ChEBI" id="CHEBI:49883"/>
    </cofactor>
    <text evidence="10">Binds 1 [4Fe-4S] cluster.</text>
</comment>
<evidence type="ECO:0000256" key="2">
    <source>
        <dbReference type="ARBA" id="ARBA00022485"/>
    </source>
</evidence>
<dbReference type="HAMAP" id="MF_00942">
    <property type="entry name" value="Nth"/>
    <property type="match status" value="1"/>
</dbReference>
<keyword evidence="10" id="KW-0456">Lyase</keyword>
<name>A0A1I2FSU8_9FLAO</name>
<proteinExistence type="inferred from homology"/>
<gene>
    <name evidence="10" type="primary">nth</name>
    <name evidence="12" type="ORF">SAMN04488131_108114</name>
</gene>
<keyword evidence="13" id="KW-1185">Reference proteome</keyword>
<dbReference type="PIRSF" id="PIRSF001435">
    <property type="entry name" value="Nth"/>
    <property type="match status" value="1"/>
</dbReference>
<dbReference type="RefSeq" id="WP_091205274.1">
    <property type="nucleotide sequence ID" value="NZ_FONQ01000008.1"/>
</dbReference>
<protein>
    <recommendedName>
        <fullName evidence="10">Endonuclease III</fullName>
        <ecNumber evidence="10">4.2.99.18</ecNumber>
    </recommendedName>
    <alternativeName>
        <fullName evidence="10">DNA-(apurinic or apyrimidinic site) lyase</fullName>
    </alternativeName>
</protein>
<keyword evidence="6" id="KW-0408">Iron</keyword>
<evidence type="ECO:0000313" key="13">
    <source>
        <dbReference type="Proteomes" id="UP000198596"/>
    </source>
</evidence>
<dbReference type="SUPFAM" id="SSF48150">
    <property type="entry name" value="DNA-glycosylase"/>
    <property type="match status" value="1"/>
</dbReference>